<dbReference type="AlphaFoldDB" id="A0A1X7TCL5"/>
<name>A0A1X7TCL5_AMPQE</name>
<protein>
    <submittedName>
        <fullName evidence="1">Uncharacterized protein</fullName>
    </submittedName>
</protein>
<proteinExistence type="predicted"/>
<accession>A0A1X7TCL5</accession>
<dbReference type="EnsemblMetazoa" id="Aqu2.1.12319_001">
    <property type="protein sequence ID" value="Aqu2.1.12319_001"/>
    <property type="gene ID" value="Aqu2.1.12319"/>
</dbReference>
<organism evidence="1">
    <name type="scientific">Amphimedon queenslandica</name>
    <name type="common">Sponge</name>
    <dbReference type="NCBI Taxonomy" id="400682"/>
    <lineage>
        <taxon>Eukaryota</taxon>
        <taxon>Metazoa</taxon>
        <taxon>Porifera</taxon>
        <taxon>Demospongiae</taxon>
        <taxon>Heteroscleromorpha</taxon>
        <taxon>Haplosclerida</taxon>
        <taxon>Niphatidae</taxon>
        <taxon>Amphimedon</taxon>
    </lineage>
</organism>
<dbReference type="InParanoid" id="A0A1X7TCL5"/>
<reference evidence="1" key="1">
    <citation type="submission" date="2017-05" db="UniProtKB">
        <authorList>
            <consortium name="EnsemblMetazoa"/>
        </authorList>
    </citation>
    <scope>IDENTIFICATION</scope>
</reference>
<evidence type="ECO:0000313" key="1">
    <source>
        <dbReference type="EnsemblMetazoa" id="Aqu2.1.12319_001"/>
    </source>
</evidence>
<sequence length="55" mass="6464">FAKHNDDIHFRGETLFTKTQVFRVKVVKSFLKAGVPLSKVDYFRDLEETGYRLTD</sequence>